<evidence type="ECO:0000313" key="2">
    <source>
        <dbReference type="Proteomes" id="UP000050741"/>
    </source>
</evidence>
<dbReference type="WBParaSite" id="GPLIN_001131700">
    <property type="protein sequence ID" value="GPLIN_001131700"/>
    <property type="gene ID" value="GPLIN_001131700"/>
</dbReference>
<accession>A0A183CEL2</accession>
<proteinExistence type="predicted"/>
<reference evidence="2" key="1">
    <citation type="submission" date="2013-12" db="EMBL/GenBank/DDBJ databases">
        <authorList>
            <person name="Aslett M."/>
        </authorList>
    </citation>
    <scope>NUCLEOTIDE SEQUENCE [LARGE SCALE GENOMIC DNA]</scope>
    <source>
        <strain evidence="2">Lindley</strain>
    </source>
</reference>
<name>A0A183CEL2_GLOPA</name>
<dbReference type="Proteomes" id="UP000050741">
    <property type="component" value="Unassembled WGS sequence"/>
</dbReference>
<evidence type="ECO:0000313" key="3">
    <source>
        <dbReference type="WBParaSite" id="GPLIN_001131700"/>
    </source>
</evidence>
<reference evidence="2" key="2">
    <citation type="submission" date="2014-05" db="EMBL/GenBank/DDBJ databases">
        <title>The genome and life-stage specific transcriptomes of Globodera pallida elucidate key aspects of plant parasitism by a cyst nematode.</title>
        <authorList>
            <person name="Cotton J.A."/>
            <person name="Lilley C.J."/>
            <person name="Jones L.M."/>
            <person name="Kikuchi T."/>
            <person name="Reid A.J."/>
            <person name="Thorpe P."/>
            <person name="Tsai I.J."/>
            <person name="Beasley H."/>
            <person name="Blok V."/>
            <person name="Cock P.J.A."/>
            <person name="Van den Akker S.E."/>
            <person name="Holroyd N."/>
            <person name="Hunt M."/>
            <person name="Mantelin S."/>
            <person name="Naghra H."/>
            <person name="Pain A."/>
            <person name="Palomares-Rius J.E."/>
            <person name="Zarowiecki M."/>
            <person name="Berriman M."/>
            <person name="Jones J.T."/>
            <person name="Urwin P.E."/>
        </authorList>
    </citation>
    <scope>NUCLEOTIDE SEQUENCE [LARGE SCALE GENOMIC DNA]</scope>
    <source>
        <strain evidence="2">Lindley</strain>
    </source>
</reference>
<keyword evidence="2" id="KW-1185">Reference proteome</keyword>
<organism evidence="2 3">
    <name type="scientific">Globodera pallida</name>
    <name type="common">Potato cyst nematode worm</name>
    <name type="synonym">Heterodera pallida</name>
    <dbReference type="NCBI Taxonomy" id="36090"/>
    <lineage>
        <taxon>Eukaryota</taxon>
        <taxon>Metazoa</taxon>
        <taxon>Ecdysozoa</taxon>
        <taxon>Nematoda</taxon>
        <taxon>Chromadorea</taxon>
        <taxon>Rhabditida</taxon>
        <taxon>Tylenchina</taxon>
        <taxon>Tylenchomorpha</taxon>
        <taxon>Tylenchoidea</taxon>
        <taxon>Heteroderidae</taxon>
        <taxon>Heteroderinae</taxon>
        <taxon>Globodera</taxon>
    </lineage>
</organism>
<feature type="region of interest" description="Disordered" evidence="1">
    <location>
        <begin position="89"/>
        <end position="109"/>
    </location>
</feature>
<protein>
    <submittedName>
        <fullName evidence="3">Gag protein</fullName>
    </submittedName>
</protein>
<evidence type="ECO:0000256" key="1">
    <source>
        <dbReference type="SAM" id="MobiDB-lite"/>
    </source>
</evidence>
<reference evidence="3" key="3">
    <citation type="submission" date="2016-06" db="UniProtKB">
        <authorList>
            <consortium name="WormBaseParasite"/>
        </authorList>
    </citation>
    <scope>IDENTIFICATION</scope>
</reference>
<sequence>MGFQNAKPKMCAHPVQRALLEGKDPPECQAFRAKTEFPGSPQRIGIVPRSRDASIAPWVRQEHLELLERLDPVEGQAPRAVMETRAVTASPGIEGEQGPAAKEVSMIFD</sequence>
<dbReference type="AlphaFoldDB" id="A0A183CEL2"/>